<dbReference type="SUPFAM" id="SSF56399">
    <property type="entry name" value="ADP-ribosylation"/>
    <property type="match status" value="1"/>
</dbReference>
<reference evidence="1 2" key="1">
    <citation type="submission" date="2016-10" db="EMBL/GenBank/DDBJ databases">
        <authorList>
            <person name="de Groot N.N."/>
        </authorList>
    </citation>
    <scope>NUCLEOTIDE SEQUENCE [LARGE SCALE GENOMIC DNA]</scope>
    <source>
        <strain evidence="1 2">DSM 527</strain>
    </source>
</reference>
<evidence type="ECO:0000313" key="1">
    <source>
        <dbReference type="EMBL" id="SDG74327.1"/>
    </source>
</evidence>
<dbReference type="RefSeq" id="WP_143011552.1">
    <property type="nucleotide sequence ID" value="NZ_FNBN01000006.1"/>
</dbReference>
<proteinExistence type="predicted"/>
<name>A0A1G7WQT0_CHIFI</name>
<dbReference type="STRING" id="104663.SAMN04488121_106119"/>
<gene>
    <name evidence="1" type="ORF">SAMN04488121_106119</name>
</gene>
<sequence length="91" mass="10612">MYHIRPNLIVGFHGCDEVVRNALLNNPNKIKISRKRYDWLGNGMYFWENNYQRALDWATEKYQRGKITSPAVIGAVIDSQSELHQRIFSSA</sequence>
<accession>A0A1G7WQT0</accession>
<evidence type="ECO:0000313" key="2">
    <source>
        <dbReference type="Proteomes" id="UP000199045"/>
    </source>
</evidence>
<organism evidence="1 2">
    <name type="scientific">Chitinophaga filiformis</name>
    <name type="common">Myxococcus filiformis</name>
    <name type="synonym">Flexibacter filiformis</name>
    <dbReference type="NCBI Taxonomy" id="104663"/>
    <lineage>
        <taxon>Bacteria</taxon>
        <taxon>Pseudomonadati</taxon>
        <taxon>Bacteroidota</taxon>
        <taxon>Chitinophagia</taxon>
        <taxon>Chitinophagales</taxon>
        <taxon>Chitinophagaceae</taxon>
        <taxon>Chitinophaga</taxon>
    </lineage>
</organism>
<protein>
    <recommendedName>
        <fullName evidence="3">DUF3990 domain-containing protein</fullName>
    </recommendedName>
</protein>
<evidence type="ECO:0008006" key="3">
    <source>
        <dbReference type="Google" id="ProtNLM"/>
    </source>
</evidence>
<dbReference type="OrthoDB" id="9800843at2"/>
<dbReference type="AlphaFoldDB" id="A0A1G7WQT0"/>
<dbReference type="Proteomes" id="UP000199045">
    <property type="component" value="Unassembled WGS sequence"/>
</dbReference>
<dbReference type="EMBL" id="FNBN01000006">
    <property type="protein sequence ID" value="SDG74327.1"/>
    <property type="molecule type" value="Genomic_DNA"/>
</dbReference>